<comment type="caution">
    <text evidence="10">The sequence shown here is derived from an EMBL/GenBank/DDBJ whole genome shotgun (WGS) entry which is preliminary data.</text>
</comment>
<dbReference type="Proteomes" id="UP000823868">
    <property type="component" value="Unassembled WGS sequence"/>
</dbReference>
<sequence>MKELNYGQVRAMLLRAADEIIQSKDLLTEIDSQIGDGDHGIGMERGMKKAKETLLSMETGENVYDLFQAMGKTMLMSMGGASGVIFGTLFLGGARNKPASATLDTAGMAALMSDSLAQIKERGKAQVGDKTMVDALEPAVEQMNALAPQGDWVEMMAQAAQAAQAGMEATKQYQAKYGRAKSLMERAIGHQDAGATSTWILLRAMADYVQSL</sequence>
<comment type="function">
    <text evidence="8">ADP-binding subunit of the dihydroxyacetone kinase, which is responsible for the phosphoenolpyruvate (PEP)-dependent phosphorylation of dihydroxyacetone. DhaL-ADP is converted to DhaL-ATP via a phosphoryl group transfer from DhaM and transmits it to dihydroxyacetone binds to DhaK.</text>
</comment>
<dbReference type="GO" id="GO:0019563">
    <property type="term" value="P:glycerol catabolic process"/>
    <property type="evidence" value="ECO:0007669"/>
    <property type="project" value="TreeGrafter"/>
</dbReference>
<evidence type="ECO:0000256" key="4">
    <source>
        <dbReference type="ARBA" id="ARBA00022679"/>
    </source>
</evidence>
<dbReference type="PANTHER" id="PTHR28629:SF4">
    <property type="entry name" value="TRIOKINASE_FMN CYCLASE"/>
    <property type="match status" value="1"/>
</dbReference>
<dbReference type="GO" id="GO:0004371">
    <property type="term" value="F:glycerone kinase activity"/>
    <property type="evidence" value="ECO:0007669"/>
    <property type="project" value="InterPro"/>
</dbReference>
<dbReference type="PROSITE" id="PS51480">
    <property type="entry name" value="DHAL"/>
    <property type="match status" value="1"/>
</dbReference>
<dbReference type="Pfam" id="PF02734">
    <property type="entry name" value="Dak2"/>
    <property type="match status" value="1"/>
</dbReference>
<dbReference type="EMBL" id="DXDX01000176">
    <property type="protein sequence ID" value="HIY22154.1"/>
    <property type="molecule type" value="Genomic_DNA"/>
</dbReference>
<dbReference type="EC" id="2.7.1.121" evidence="3"/>
<comment type="pathway">
    <text evidence="2">Polyol metabolism; glycerol degradation.</text>
</comment>
<evidence type="ECO:0000256" key="3">
    <source>
        <dbReference type="ARBA" id="ARBA00012095"/>
    </source>
</evidence>
<reference evidence="10" key="2">
    <citation type="submission" date="2021-04" db="EMBL/GenBank/DDBJ databases">
        <authorList>
            <person name="Gilroy R."/>
        </authorList>
    </citation>
    <scope>NUCLEOTIDE SEQUENCE</scope>
    <source>
        <strain evidence="10">ChiBcec16_6824</strain>
    </source>
</reference>
<gene>
    <name evidence="10" type="primary">dhaL</name>
    <name evidence="10" type="ORF">H9841_09695</name>
</gene>
<proteinExistence type="predicted"/>
<evidence type="ECO:0000256" key="6">
    <source>
        <dbReference type="ARBA" id="ARBA00022798"/>
    </source>
</evidence>
<name>A0A9D1Y9G4_9FIRM</name>
<keyword evidence="5 10" id="KW-0418">Kinase</keyword>
<comment type="catalytic activity">
    <reaction evidence="1">
        <text>dihydroxyacetone + phosphoenolpyruvate = dihydroxyacetone phosphate + pyruvate</text>
        <dbReference type="Rhea" id="RHEA:18381"/>
        <dbReference type="ChEBI" id="CHEBI:15361"/>
        <dbReference type="ChEBI" id="CHEBI:16016"/>
        <dbReference type="ChEBI" id="CHEBI:57642"/>
        <dbReference type="ChEBI" id="CHEBI:58702"/>
        <dbReference type="EC" id="2.7.1.121"/>
    </reaction>
</comment>
<evidence type="ECO:0000313" key="10">
    <source>
        <dbReference type="EMBL" id="HIY22154.1"/>
    </source>
</evidence>
<dbReference type="SUPFAM" id="SSF101473">
    <property type="entry name" value="DhaL-like"/>
    <property type="match status" value="1"/>
</dbReference>
<reference evidence="10" key="1">
    <citation type="journal article" date="2021" name="PeerJ">
        <title>Extensive microbial diversity within the chicken gut microbiome revealed by metagenomics and culture.</title>
        <authorList>
            <person name="Gilroy R."/>
            <person name="Ravi A."/>
            <person name="Getino M."/>
            <person name="Pursley I."/>
            <person name="Horton D.L."/>
            <person name="Alikhan N.F."/>
            <person name="Baker D."/>
            <person name="Gharbi K."/>
            <person name="Hall N."/>
            <person name="Watson M."/>
            <person name="Adriaenssens E.M."/>
            <person name="Foster-Nyarko E."/>
            <person name="Jarju S."/>
            <person name="Secka A."/>
            <person name="Antonio M."/>
            <person name="Oren A."/>
            <person name="Chaudhuri R.R."/>
            <person name="La Ragione R."/>
            <person name="Hildebrand F."/>
            <person name="Pallen M.J."/>
        </authorList>
    </citation>
    <scope>NUCLEOTIDE SEQUENCE</scope>
    <source>
        <strain evidence="10">ChiBcec16_6824</strain>
    </source>
</reference>
<evidence type="ECO:0000256" key="2">
    <source>
        <dbReference type="ARBA" id="ARBA00004745"/>
    </source>
</evidence>
<dbReference type="InterPro" id="IPR012737">
    <property type="entry name" value="DhaK_L_YcgS"/>
</dbReference>
<evidence type="ECO:0000313" key="11">
    <source>
        <dbReference type="Proteomes" id="UP000823868"/>
    </source>
</evidence>
<evidence type="ECO:0000256" key="7">
    <source>
        <dbReference type="ARBA" id="ARBA00046577"/>
    </source>
</evidence>
<dbReference type="AlphaFoldDB" id="A0A9D1Y9G4"/>
<evidence type="ECO:0000256" key="1">
    <source>
        <dbReference type="ARBA" id="ARBA00001113"/>
    </source>
</evidence>
<dbReference type="InterPro" id="IPR050861">
    <property type="entry name" value="Dihydroxyacetone_Kinase"/>
</dbReference>
<dbReference type="NCBIfam" id="TIGR02365">
    <property type="entry name" value="dha_L_ycgS"/>
    <property type="match status" value="1"/>
</dbReference>
<comment type="subunit">
    <text evidence="7">Homodimer. The dihydroxyacetone kinase complex is composed of a homodimer of DhaM, a homodimer of DhaK and the subunit DhaL.</text>
</comment>
<dbReference type="GO" id="GO:0005829">
    <property type="term" value="C:cytosol"/>
    <property type="evidence" value="ECO:0007669"/>
    <property type="project" value="TreeGrafter"/>
</dbReference>
<protein>
    <recommendedName>
        <fullName evidence="3">phosphoenolpyruvate--glycerone phosphotransferase</fullName>
        <ecNumber evidence="3">2.7.1.121</ecNumber>
    </recommendedName>
</protein>
<dbReference type="InterPro" id="IPR036117">
    <property type="entry name" value="DhaL_dom_sf"/>
</dbReference>
<dbReference type="GO" id="GO:0047324">
    <property type="term" value="F:phosphoenolpyruvate-glycerone phosphotransferase activity"/>
    <property type="evidence" value="ECO:0007669"/>
    <property type="project" value="UniProtKB-EC"/>
</dbReference>
<accession>A0A9D1Y9G4</accession>
<feature type="domain" description="DhaL" evidence="9">
    <location>
        <begin position="7"/>
        <end position="207"/>
    </location>
</feature>
<evidence type="ECO:0000256" key="8">
    <source>
        <dbReference type="ARBA" id="ARBA00055771"/>
    </source>
</evidence>
<evidence type="ECO:0000256" key="5">
    <source>
        <dbReference type="ARBA" id="ARBA00022777"/>
    </source>
</evidence>
<keyword evidence="4" id="KW-0808">Transferase</keyword>
<dbReference type="PANTHER" id="PTHR28629">
    <property type="entry name" value="TRIOKINASE/FMN CYCLASE"/>
    <property type="match status" value="1"/>
</dbReference>
<evidence type="ECO:0000259" key="9">
    <source>
        <dbReference type="PROSITE" id="PS51480"/>
    </source>
</evidence>
<dbReference type="FunFam" id="1.25.40.340:FF:000002">
    <property type="entry name" value="Dihydroxyacetone kinase, L subunit"/>
    <property type="match status" value="1"/>
</dbReference>
<keyword evidence="6" id="KW-0319">Glycerol metabolism</keyword>
<dbReference type="SMART" id="SM01120">
    <property type="entry name" value="Dak2"/>
    <property type="match status" value="1"/>
</dbReference>
<organism evidence="10 11">
    <name type="scientific">Candidatus Flavonifractor merdigallinarum</name>
    <dbReference type="NCBI Taxonomy" id="2838589"/>
    <lineage>
        <taxon>Bacteria</taxon>
        <taxon>Bacillati</taxon>
        <taxon>Bacillota</taxon>
        <taxon>Clostridia</taxon>
        <taxon>Eubacteriales</taxon>
        <taxon>Oscillospiraceae</taxon>
        <taxon>Flavonifractor</taxon>
    </lineage>
</organism>
<dbReference type="InterPro" id="IPR004007">
    <property type="entry name" value="DhaL_dom"/>
</dbReference>
<dbReference type="Gene3D" id="1.25.40.340">
    <property type="match status" value="1"/>
</dbReference>